<dbReference type="InterPro" id="IPR050282">
    <property type="entry name" value="Cycloisomerase_2"/>
</dbReference>
<comment type="similarity">
    <text evidence="1">Belongs to the cycloisomerase 2 family.</text>
</comment>
<proteinExistence type="inferred from homology"/>
<dbReference type="Pfam" id="PF10282">
    <property type="entry name" value="Lactonase"/>
    <property type="match status" value="1"/>
</dbReference>
<evidence type="ECO:0000313" key="2">
    <source>
        <dbReference type="EMBL" id="CDR43448.1"/>
    </source>
</evidence>
<sequence>MAPYLLYAGGYEGRILTLSFDPSALKAEERLKVVGEVECGAAPTWLTFSQDGKHLYAADEWGEDEGTLTALSVSDEGVLKPLSTVKTGGLWPCHSCLFSSNPPQILTTNYKGASIHSIVPSPPGDLDPTASSLLSVLDTGSALGPIEWRQEQAHPHGAHPDPLGQVIVVPDLGTDDLRILAPSPDDSSKWEERERVHLTPGDGPRHVLFGPLRPSNRPGVAKVARLYVLNELNNSISVLSVSYPSDPTSPVPTITILQSRISLLPPGPMPHQSDFSSWHAAELVLSPTGRTLIASNRAEAHDPLNGTSEGPEDLLAVFEVDEEGLVVEESRKLVGSGGRAPRHMSLSSESLRCKGKGDEAIEEGRWLAVALHDSDEVVVFERVGGVDGRELREVARLRGAGRPGIVLWA</sequence>
<dbReference type="GO" id="GO:0017057">
    <property type="term" value="F:6-phosphogluconolactonase activity"/>
    <property type="evidence" value="ECO:0007669"/>
    <property type="project" value="TreeGrafter"/>
</dbReference>
<reference evidence="2" key="1">
    <citation type="journal article" date="2014" name="Genome Announc.">
        <title>Draft genome sequence of Rhodosporidium toruloides CECT1137, an oleaginous yeast of biotechnological interest.</title>
        <authorList>
            <person name="Morin N."/>
            <person name="Calcas X."/>
            <person name="Devillers H."/>
            <person name="Durrens P."/>
            <person name="Sherman D.J."/>
            <person name="Nicaud J.-M."/>
            <person name="Neuveglise C."/>
        </authorList>
    </citation>
    <scope>NUCLEOTIDE SEQUENCE</scope>
    <source>
        <strain evidence="2">CECT1137</strain>
    </source>
</reference>
<gene>
    <name evidence="2" type="ORF">RHTO0S_08e01948g</name>
</gene>
<dbReference type="PANTHER" id="PTHR30344">
    <property type="entry name" value="6-PHOSPHOGLUCONOLACTONASE-RELATED"/>
    <property type="match status" value="1"/>
</dbReference>
<dbReference type="OrthoDB" id="9972196at2759"/>
<dbReference type="Gene3D" id="2.130.10.10">
    <property type="entry name" value="YVTN repeat-like/Quinoprotein amine dehydrogenase"/>
    <property type="match status" value="1"/>
</dbReference>
<dbReference type="PANTHER" id="PTHR30344:SF1">
    <property type="entry name" value="6-PHOSPHOGLUCONOLACTONASE"/>
    <property type="match status" value="1"/>
</dbReference>
<dbReference type="InterPro" id="IPR011048">
    <property type="entry name" value="Haem_d1_sf"/>
</dbReference>
<evidence type="ECO:0000256" key="1">
    <source>
        <dbReference type="ARBA" id="ARBA00005564"/>
    </source>
</evidence>
<protein>
    <submittedName>
        <fullName evidence="2">RHTO0S08e01948g1_1</fullName>
    </submittedName>
</protein>
<organism evidence="2">
    <name type="scientific">Rhodotorula toruloides</name>
    <name type="common">Yeast</name>
    <name type="synonym">Rhodosporidium toruloides</name>
    <dbReference type="NCBI Taxonomy" id="5286"/>
    <lineage>
        <taxon>Eukaryota</taxon>
        <taxon>Fungi</taxon>
        <taxon>Dikarya</taxon>
        <taxon>Basidiomycota</taxon>
        <taxon>Pucciniomycotina</taxon>
        <taxon>Microbotryomycetes</taxon>
        <taxon>Sporidiobolales</taxon>
        <taxon>Sporidiobolaceae</taxon>
        <taxon>Rhodotorula</taxon>
    </lineage>
</organism>
<accession>A0A061B0K9</accession>
<dbReference type="InterPro" id="IPR019405">
    <property type="entry name" value="Lactonase_7-beta_prop"/>
</dbReference>
<dbReference type="AlphaFoldDB" id="A0A061B0K9"/>
<name>A0A061B0K9_RHOTO</name>
<dbReference type="InterPro" id="IPR015943">
    <property type="entry name" value="WD40/YVTN_repeat-like_dom_sf"/>
</dbReference>
<dbReference type="EMBL" id="LK052943">
    <property type="protein sequence ID" value="CDR43448.1"/>
    <property type="molecule type" value="Genomic_DNA"/>
</dbReference>
<dbReference type="SUPFAM" id="SSF51004">
    <property type="entry name" value="C-terminal (heme d1) domain of cytochrome cd1-nitrite reductase"/>
    <property type="match status" value="1"/>
</dbReference>